<evidence type="ECO:0000313" key="4">
    <source>
        <dbReference type="Proteomes" id="UP000297245"/>
    </source>
</evidence>
<evidence type="ECO:0000313" key="3">
    <source>
        <dbReference type="EMBL" id="THU82855.1"/>
    </source>
</evidence>
<keyword evidence="2" id="KW-0732">Signal</keyword>
<feature type="region of interest" description="Disordered" evidence="1">
    <location>
        <begin position="177"/>
        <end position="205"/>
    </location>
</feature>
<gene>
    <name evidence="3" type="ORF">K435DRAFT_807956</name>
</gene>
<accession>A0A4V4HCC5</accession>
<dbReference type="Proteomes" id="UP000297245">
    <property type="component" value="Unassembled WGS sequence"/>
</dbReference>
<evidence type="ECO:0000256" key="1">
    <source>
        <dbReference type="SAM" id="MobiDB-lite"/>
    </source>
</evidence>
<organism evidence="3 4">
    <name type="scientific">Dendrothele bispora (strain CBS 962.96)</name>
    <dbReference type="NCBI Taxonomy" id="1314807"/>
    <lineage>
        <taxon>Eukaryota</taxon>
        <taxon>Fungi</taxon>
        <taxon>Dikarya</taxon>
        <taxon>Basidiomycota</taxon>
        <taxon>Agaricomycotina</taxon>
        <taxon>Agaricomycetes</taxon>
        <taxon>Agaricomycetidae</taxon>
        <taxon>Agaricales</taxon>
        <taxon>Agaricales incertae sedis</taxon>
        <taxon>Dendrothele</taxon>
    </lineage>
</organism>
<dbReference type="OrthoDB" id="2962003at2759"/>
<protein>
    <submittedName>
        <fullName evidence="3">Uncharacterized protein</fullName>
    </submittedName>
</protein>
<reference evidence="3 4" key="1">
    <citation type="journal article" date="2019" name="Nat. Ecol. Evol.">
        <title>Megaphylogeny resolves global patterns of mushroom evolution.</title>
        <authorList>
            <person name="Varga T."/>
            <person name="Krizsan K."/>
            <person name="Foldi C."/>
            <person name="Dima B."/>
            <person name="Sanchez-Garcia M."/>
            <person name="Sanchez-Ramirez S."/>
            <person name="Szollosi G.J."/>
            <person name="Szarkandi J.G."/>
            <person name="Papp V."/>
            <person name="Albert L."/>
            <person name="Andreopoulos W."/>
            <person name="Angelini C."/>
            <person name="Antonin V."/>
            <person name="Barry K.W."/>
            <person name="Bougher N.L."/>
            <person name="Buchanan P."/>
            <person name="Buyck B."/>
            <person name="Bense V."/>
            <person name="Catcheside P."/>
            <person name="Chovatia M."/>
            <person name="Cooper J."/>
            <person name="Damon W."/>
            <person name="Desjardin D."/>
            <person name="Finy P."/>
            <person name="Geml J."/>
            <person name="Haridas S."/>
            <person name="Hughes K."/>
            <person name="Justo A."/>
            <person name="Karasinski D."/>
            <person name="Kautmanova I."/>
            <person name="Kiss B."/>
            <person name="Kocsube S."/>
            <person name="Kotiranta H."/>
            <person name="LaButti K.M."/>
            <person name="Lechner B.E."/>
            <person name="Liimatainen K."/>
            <person name="Lipzen A."/>
            <person name="Lukacs Z."/>
            <person name="Mihaltcheva S."/>
            <person name="Morgado L.N."/>
            <person name="Niskanen T."/>
            <person name="Noordeloos M.E."/>
            <person name="Ohm R.A."/>
            <person name="Ortiz-Santana B."/>
            <person name="Ovrebo C."/>
            <person name="Racz N."/>
            <person name="Riley R."/>
            <person name="Savchenko A."/>
            <person name="Shiryaev A."/>
            <person name="Soop K."/>
            <person name="Spirin V."/>
            <person name="Szebenyi C."/>
            <person name="Tomsovsky M."/>
            <person name="Tulloss R.E."/>
            <person name="Uehling J."/>
            <person name="Grigoriev I.V."/>
            <person name="Vagvolgyi C."/>
            <person name="Papp T."/>
            <person name="Martin F.M."/>
            <person name="Miettinen O."/>
            <person name="Hibbett D.S."/>
            <person name="Nagy L.G."/>
        </authorList>
    </citation>
    <scope>NUCLEOTIDE SEQUENCE [LARGE SCALE GENOMIC DNA]</scope>
    <source>
        <strain evidence="3 4">CBS 962.96</strain>
    </source>
</reference>
<keyword evidence="4" id="KW-1185">Reference proteome</keyword>
<dbReference type="AlphaFoldDB" id="A0A4V4HCC5"/>
<sequence length="224" mass="23131">MNNYPVVSAVSLTTLLAILLAVIPGNGQETAVTIAKFGLSEPAGVLTAATQLIPVGTEDGGAQTTYQYDEVDVFVTTRVDGRATTITGEASGIMIASASGFAISLTNPPGPLPTGLTPNNRFLGGNEVIVCEYTAADSGECEDRVFRMEDTATFDFTVTTGGTVQQEVLPVSFESLQTTPASTSTGSVPQSTEPNNDDNGGMSTIRGKNGGVAVMILSFLVILV</sequence>
<feature type="chain" id="PRO_5020575257" evidence="2">
    <location>
        <begin position="28"/>
        <end position="224"/>
    </location>
</feature>
<name>A0A4V4HCC5_DENBC</name>
<evidence type="ECO:0000256" key="2">
    <source>
        <dbReference type="SAM" id="SignalP"/>
    </source>
</evidence>
<feature type="compositionally biased region" description="Polar residues" evidence="1">
    <location>
        <begin position="177"/>
        <end position="202"/>
    </location>
</feature>
<dbReference type="EMBL" id="ML179703">
    <property type="protein sequence ID" value="THU82855.1"/>
    <property type="molecule type" value="Genomic_DNA"/>
</dbReference>
<feature type="signal peptide" evidence="2">
    <location>
        <begin position="1"/>
        <end position="27"/>
    </location>
</feature>
<proteinExistence type="predicted"/>